<reference evidence="3" key="3">
    <citation type="submission" date="2023-10" db="EMBL/GenBank/DDBJ databases">
        <authorList>
            <person name="Picardeau M."/>
            <person name="Thibeaux R."/>
        </authorList>
    </citation>
    <scope>NUCLEOTIDE SEQUENCE</scope>
    <source>
        <strain evidence="3">ATI7-C-A5</strain>
    </source>
</reference>
<dbReference type="Gene3D" id="3.40.1350.10">
    <property type="match status" value="1"/>
</dbReference>
<protein>
    <recommendedName>
        <fullName evidence="2">UPF0102 protein CH379_015285</fullName>
    </recommendedName>
</protein>
<proteinExistence type="inferred from homology"/>
<name>A0A2N0B4G1_9LEPT</name>
<reference evidence="3 5" key="2">
    <citation type="journal article" date="2018" name="Microb. Genom.">
        <title>Deciphering the unexplored Leptospira diversity from soils uncovers genomic evolution to virulence.</title>
        <authorList>
            <person name="Thibeaux R."/>
            <person name="Iraola G."/>
            <person name="Ferres I."/>
            <person name="Bierque E."/>
            <person name="Girault D."/>
            <person name="Soupe-Gilbert M.E."/>
            <person name="Picardeau M."/>
            <person name="Goarant C."/>
        </authorList>
    </citation>
    <scope>NUCLEOTIDE SEQUENCE [LARGE SCALE GENOMIC DNA]</scope>
    <source>
        <strain evidence="3 5">ATI7-C-A5</strain>
    </source>
</reference>
<evidence type="ECO:0000313" key="5">
    <source>
        <dbReference type="Proteomes" id="UP000232122"/>
    </source>
</evidence>
<dbReference type="OrthoDB" id="9802516at2"/>
<keyword evidence="5" id="KW-1185">Reference proteome</keyword>
<dbReference type="InterPro" id="IPR003509">
    <property type="entry name" value="UPF0102_YraN-like"/>
</dbReference>
<gene>
    <name evidence="3" type="ORF">CH379_015285</name>
    <name evidence="4" type="ORF">CH379_18760</name>
</gene>
<dbReference type="EMBL" id="NPEF01000285">
    <property type="protein sequence ID" value="PJZ91425.1"/>
    <property type="molecule type" value="Genomic_DNA"/>
</dbReference>
<dbReference type="PANTHER" id="PTHR34039:SF1">
    <property type="entry name" value="UPF0102 PROTEIN YRAN"/>
    <property type="match status" value="1"/>
</dbReference>
<dbReference type="AlphaFoldDB" id="A0A2N0B4G1"/>
<dbReference type="SUPFAM" id="SSF52980">
    <property type="entry name" value="Restriction endonuclease-like"/>
    <property type="match status" value="1"/>
</dbReference>
<evidence type="ECO:0000313" key="3">
    <source>
        <dbReference type="EMBL" id="MDV6236993.1"/>
    </source>
</evidence>
<dbReference type="RefSeq" id="WP_100748089.1">
    <property type="nucleotide sequence ID" value="NZ_NPEF02000018.1"/>
</dbReference>
<evidence type="ECO:0000313" key="4">
    <source>
        <dbReference type="EMBL" id="PJZ91425.1"/>
    </source>
</evidence>
<dbReference type="GO" id="GO:0003676">
    <property type="term" value="F:nucleic acid binding"/>
    <property type="evidence" value="ECO:0007669"/>
    <property type="project" value="InterPro"/>
</dbReference>
<sequence>MGDFRKRKGQEGESIACEFLISLGHDVLERNYRYGRIEIDIISTKGEVLYFTEVKHWKEFPGFDPIFSIIASKRKRMRTAASGFLSERLSLQNHFVSFALVSINSEKGCEYYPDLF</sequence>
<organism evidence="4">
    <name type="scientific">Leptospira ellisii</name>
    <dbReference type="NCBI Taxonomy" id="2023197"/>
    <lineage>
        <taxon>Bacteria</taxon>
        <taxon>Pseudomonadati</taxon>
        <taxon>Spirochaetota</taxon>
        <taxon>Spirochaetia</taxon>
        <taxon>Leptospirales</taxon>
        <taxon>Leptospiraceae</taxon>
        <taxon>Leptospira</taxon>
    </lineage>
</organism>
<evidence type="ECO:0000256" key="2">
    <source>
        <dbReference type="HAMAP-Rule" id="MF_00048"/>
    </source>
</evidence>
<reference evidence="4" key="1">
    <citation type="submission" date="2017-07" db="EMBL/GenBank/DDBJ databases">
        <title>Leptospira spp. isolated from tropical soils.</title>
        <authorList>
            <person name="Thibeaux R."/>
            <person name="Iraola G."/>
            <person name="Ferres I."/>
            <person name="Bierque E."/>
            <person name="Girault D."/>
            <person name="Soupe-Gilbert M.-E."/>
            <person name="Picardeau M."/>
            <person name="Goarant C."/>
        </authorList>
    </citation>
    <scope>NUCLEOTIDE SEQUENCE [LARGE SCALE GENOMIC DNA]</scope>
    <source>
        <strain evidence="4">ATI7-C-A5</strain>
    </source>
</reference>
<comment type="similarity">
    <text evidence="1 2">Belongs to the UPF0102 family.</text>
</comment>
<comment type="caution">
    <text evidence="4">The sequence shown here is derived from an EMBL/GenBank/DDBJ whole genome shotgun (WGS) entry which is preliminary data.</text>
</comment>
<accession>A0A2N0BH01</accession>
<dbReference type="NCBIfam" id="NF009157">
    <property type="entry name" value="PRK12497.4-3"/>
    <property type="match status" value="1"/>
</dbReference>
<dbReference type="PANTHER" id="PTHR34039">
    <property type="entry name" value="UPF0102 PROTEIN YRAN"/>
    <property type="match status" value="1"/>
</dbReference>
<accession>A0A2N0B4G1</accession>
<dbReference type="HAMAP" id="MF_00048">
    <property type="entry name" value="UPF0102"/>
    <property type="match status" value="1"/>
</dbReference>
<dbReference type="Pfam" id="PF02021">
    <property type="entry name" value="UPF0102"/>
    <property type="match status" value="1"/>
</dbReference>
<evidence type="ECO:0000256" key="1">
    <source>
        <dbReference type="ARBA" id="ARBA00006738"/>
    </source>
</evidence>
<dbReference type="InterPro" id="IPR011856">
    <property type="entry name" value="tRNA_endonuc-like_dom_sf"/>
</dbReference>
<dbReference type="InterPro" id="IPR011335">
    <property type="entry name" value="Restrct_endonuc-II-like"/>
</dbReference>
<dbReference type="EMBL" id="NPEF02000018">
    <property type="protein sequence ID" value="MDV6236993.1"/>
    <property type="molecule type" value="Genomic_DNA"/>
</dbReference>
<dbReference type="Proteomes" id="UP000232122">
    <property type="component" value="Unassembled WGS sequence"/>
</dbReference>